<evidence type="ECO:0000313" key="2">
    <source>
        <dbReference type="EMBL" id="CAL4092193.1"/>
    </source>
</evidence>
<dbReference type="InterPro" id="IPR027417">
    <property type="entry name" value="P-loop_NTPase"/>
</dbReference>
<comment type="caution">
    <text evidence="2">The sequence shown here is derived from an EMBL/GenBank/DDBJ whole genome shotgun (WGS) entry which is preliminary data.</text>
</comment>
<comment type="similarity">
    <text evidence="1">Belongs to the WSCD family.</text>
</comment>
<dbReference type="InterPro" id="IPR051589">
    <property type="entry name" value="Sialate-O-sulfotransferase"/>
</dbReference>
<dbReference type="AlphaFoldDB" id="A0AAV2QS29"/>
<dbReference type="PANTHER" id="PTHR45964:SF5">
    <property type="entry name" value="WSCD FAMILY MEMBER CG9164"/>
    <property type="match status" value="1"/>
</dbReference>
<sequence>MCRMKLKVLLQIGCCFVVMTTFIATFTRMFGSKQKLKIIKDDKKEAKAHWQEDPLCKRFATHFGEDLQLVYLVSFPRSGNSWTRYLLEGATGIFTGSVYSDNRWYNLGYLGEMEPPTSGRTLVVKTHAHSLSFTPQGLWQRRSAISKDTPIILIIRNPASAIVSYWNLGHGKGDDSFRRNVSADSYKTSVIQVGY</sequence>
<dbReference type="SUPFAM" id="SSF52540">
    <property type="entry name" value="P-loop containing nucleoside triphosphate hydrolases"/>
    <property type="match status" value="1"/>
</dbReference>
<protein>
    <recommendedName>
        <fullName evidence="4">Sulfotransferase</fullName>
    </recommendedName>
</protein>
<keyword evidence="3" id="KW-1185">Reference proteome</keyword>
<reference evidence="2 3" key="1">
    <citation type="submission" date="2024-05" db="EMBL/GenBank/DDBJ databases">
        <authorList>
            <person name="Wallberg A."/>
        </authorList>
    </citation>
    <scope>NUCLEOTIDE SEQUENCE [LARGE SCALE GENOMIC DNA]</scope>
</reference>
<accession>A0AAV2QS29</accession>
<gene>
    <name evidence="2" type="ORF">MNOR_LOCUS14539</name>
</gene>
<dbReference type="EMBL" id="CAXKWB010008741">
    <property type="protein sequence ID" value="CAL4092193.1"/>
    <property type="molecule type" value="Genomic_DNA"/>
</dbReference>
<evidence type="ECO:0000256" key="1">
    <source>
        <dbReference type="ARBA" id="ARBA00010236"/>
    </source>
</evidence>
<evidence type="ECO:0008006" key="4">
    <source>
        <dbReference type="Google" id="ProtNLM"/>
    </source>
</evidence>
<dbReference type="Proteomes" id="UP001497623">
    <property type="component" value="Unassembled WGS sequence"/>
</dbReference>
<organism evidence="2 3">
    <name type="scientific">Meganyctiphanes norvegica</name>
    <name type="common">Northern krill</name>
    <name type="synonym">Thysanopoda norvegica</name>
    <dbReference type="NCBI Taxonomy" id="48144"/>
    <lineage>
        <taxon>Eukaryota</taxon>
        <taxon>Metazoa</taxon>
        <taxon>Ecdysozoa</taxon>
        <taxon>Arthropoda</taxon>
        <taxon>Crustacea</taxon>
        <taxon>Multicrustacea</taxon>
        <taxon>Malacostraca</taxon>
        <taxon>Eumalacostraca</taxon>
        <taxon>Eucarida</taxon>
        <taxon>Euphausiacea</taxon>
        <taxon>Euphausiidae</taxon>
        <taxon>Meganyctiphanes</taxon>
    </lineage>
</organism>
<evidence type="ECO:0000313" key="3">
    <source>
        <dbReference type="Proteomes" id="UP001497623"/>
    </source>
</evidence>
<dbReference type="PANTHER" id="PTHR45964">
    <property type="entry name" value="WSCD FAMILY MEMBER CG9164"/>
    <property type="match status" value="1"/>
</dbReference>
<feature type="non-terminal residue" evidence="2">
    <location>
        <position position="195"/>
    </location>
</feature>
<dbReference type="Gene3D" id="3.40.50.300">
    <property type="entry name" value="P-loop containing nucleotide triphosphate hydrolases"/>
    <property type="match status" value="1"/>
</dbReference>
<name>A0AAV2QS29_MEGNR</name>
<proteinExistence type="inferred from homology"/>